<evidence type="ECO:0000313" key="7">
    <source>
        <dbReference type="Proteomes" id="UP000053958"/>
    </source>
</evidence>
<keyword evidence="2 3" id="KW-0802">TPR repeat</keyword>
<dbReference type="InterPro" id="IPR001623">
    <property type="entry name" value="DnaJ_domain"/>
</dbReference>
<dbReference type="Pfam" id="PF00226">
    <property type="entry name" value="DnaJ"/>
    <property type="match status" value="1"/>
</dbReference>
<sequence>MVLNHLFSKSSPDKKDKDKDKDKSKKDKDRKDKEKDRDRDRPRSIDQLPQRSPSRSTTVAAPELPASPLRASRKSPTKSSLSHRELHHSRSSSTASRHSFFSSRRHSHSHSRDSHPLNLPPDELRRRLSAMAAAREEMRSSMDIDRDVPASPHTPAAAAAAAQQDGTMANGVYNAQPERSPTPPPHRTSPSQSQPSDGGEAFKLAGNKFYKAGDYDRAIQEYNKALEINPNSPAFLSNRSAAYLSSNRFLEALEDAQRALELDPGNSKIMYRLARIYTSLGRPAEALEVLSKVQPPASAKDKAQAESMLRYITQAEETLKEGKGGSMVLYAIDQATQMLGPGVKQPRKWTLMAGEAHLNMGNDNAYGKAHDIAISLLRENNQDPDALLLRARAYYGQGDNDQALKYLRMALNMDPDNKQAFQLLRLVQKLVRTKEEGNAAFKARDYQRAVELYTQGLEIDPNNKDMNSKLLQNRAQAHLTLKNYDQAIADCTEALRLDPSYTKAKKIRAKAYSAAGNWEEAVKDYKSVAEANPGEKGIQDDIRHAEFELKKSKRKDYYKILGVSKDASEQEIKKAYRKLAIQYHPDKNRDNPGNDEKFKEIGEAYETLIDPQKRAAYDNGDDLIDPSEMFGRGGATFTTNMGGMGGANINIDPNILFNMMGGAGGFAHAGGNPFAGAQSRGGFSGFPF</sequence>
<dbReference type="Pfam" id="PF07719">
    <property type="entry name" value="TPR_2"/>
    <property type="match status" value="1"/>
</dbReference>
<dbReference type="Pfam" id="PF14559">
    <property type="entry name" value="TPR_19"/>
    <property type="match status" value="1"/>
</dbReference>
<dbReference type="PROSITE" id="PS50293">
    <property type="entry name" value="TPR_REGION"/>
    <property type="match status" value="2"/>
</dbReference>
<dbReference type="InterPro" id="IPR011990">
    <property type="entry name" value="TPR-like_helical_dom_sf"/>
</dbReference>
<evidence type="ECO:0000256" key="4">
    <source>
        <dbReference type="SAM" id="MobiDB-lite"/>
    </source>
</evidence>
<dbReference type="InterPro" id="IPR019734">
    <property type="entry name" value="TPR_rpt"/>
</dbReference>
<keyword evidence="1" id="KW-0677">Repeat</keyword>
<protein>
    <submittedName>
        <fullName evidence="6">DnaJ and TPR domain protein</fullName>
    </submittedName>
</protein>
<feature type="domain" description="J" evidence="5">
    <location>
        <begin position="556"/>
        <end position="621"/>
    </location>
</feature>
<feature type="repeat" description="TPR" evidence="3">
    <location>
        <begin position="233"/>
        <end position="266"/>
    </location>
</feature>
<evidence type="ECO:0000256" key="3">
    <source>
        <dbReference type="PROSITE-ProRule" id="PRU00339"/>
    </source>
</evidence>
<dbReference type="Pfam" id="PF13431">
    <property type="entry name" value="TPR_17"/>
    <property type="match status" value="1"/>
</dbReference>
<feature type="repeat" description="TPR" evidence="3">
    <location>
        <begin position="502"/>
        <end position="535"/>
    </location>
</feature>
<dbReference type="Gene3D" id="1.10.287.110">
    <property type="entry name" value="DnaJ domain"/>
    <property type="match status" value="1"/>
</dbReference>
<organism evidence="6 7">
    <name type="scientific">Rasamsonia emersonii (strain ATCC 16479 / CBS 393.64 / IMI 116815)</name>
    <dbReference type="NCBI Taxonomy" id="1408163"/>
    <lineage>
        <taxon>Eukaryota</taxon>
        <taxon>Fungi</taxon>
        <taxon>Dikarya</taxon>
        <taxon>Ascomycota</taxon>
        <taxon>Pezizomycotina</taxon>
        <taxon>Eurotiomycetes</taxon>
        <taxon>Eurotiomycetidae</taxon>
        <taxon>Eurotiales</taxon>
        <taxon>Trichocomaceae</taxon>
        <taxon>Rasamsonia</taxon>
    </lineage>
</organism>
<dbReference type="PANTHER" id="PTHR44200:SF1">
    <property type="entry name" value="DNAJ HOMOLOG SUBFAMILY C MEMBER 7"/>
    <property type="match status" value="1"/>
</dbReference>
<dbReference type="AlphaFoldDB" id="A0A0F4Z105"/>
<feature type="repeat" description="TPR" evidence="3">
    <location>
        <begin position="199"/>
        <end position="232"/>
    </location>
</feature>
<feature type="compositionally biased region" description="Low complexity" evidence="4">
    <location>
        <begin position="91"/>
        <end position="102"/>
    </location>
</feature>
<evidence type="ECO:0000256" key="2">
    <source>
        <dbReference type="ARBA" id="ARBA00022803"/>
    </source>
</evidence>
<dbReference type="STRING" id="1408163.A0A0F4Z105"/>
<feature type="repeat" description="TPR" evidence="3">
    <location>
        <begin position="384"/>
        <end position="417"/>
    </location>
</feature>
<feature type="repeat" description="TPR" evidence="3">
    <location>
        <begin position="468"/>
        <end position="501"/>
    </location>
</feature>
<feature type="repeat" description="TPR" evidence="3">
    <location>
        <begin position="430"/>
        <end position="463"/>
    </location>
</feature>
<dbReference type="PROSITE" id="PS50005">
    <property type="entry name" value="TPR"/>
    <property type="match status" value="6"/>
</dbReference>
<dbReference type="Pfam" id="PF13414">
    <property type="entry name" value="TPR_11"/>
    <property type="match status" value="1"/>
</dbReference>
<accession>A0A0F4Z105</accession>
<keyword evidence="7" id="KW-1185">Reference proteome</keyword>
<dbReference type="CDD" id="cd06257">
    <property type="entry name" value="DnaJ"/>
    <property type="match status" value="1"/>
</dbReference>
<dbReference type="Gene3D" id="1.25.40.10">
    <property type="entry name" value="Tetratricopeptide repeat domain"/>
    <property type="match status" value="1"/>
</dbReference>
<dbReference type="PROSITE" id="PS00636">
    <property type="entry name" value="DNAJ_1"/>
    <property type="match status" value="1"/>
</dbReference>
<dbReference type="SMART" id="SM00271">
    <property type="entry name" value="DnaJ"/>
    <property type="match status" value="1"/>
</dbReference>
<dbReference type="PRINTS" id="PR00625">
    <property type="entry name" value="JDOMAIN"/>
</dbReference>
<dbReference type="Pfam" id="PF00515">
    <property type="entry name" value="TPR_1"/>
    <property type="match status" value="1"/>
</dbReference>
<reference evidence="6 7" key="1">
    <citation type="submission" date="2015-04" db="EMBL/GenBank/DDBJ databases">
        <authorList>
            <person name="Heijne W.H."/>
            <person name="Fedorova N.D."/>
            <person name="Nierman W.C."/>
            <person name="Vollebregt A.W."/>
            <person name="Zhao Z."/>
            <person name="Wu L."/>
            <person name="Kumar M."/>
            <person name="Stam H."/>
            <person name="van den Berg M.A."/>
            <person name="Pel H.J."/>
        </authorList>
    </citation>
    <scope>NUCLEOTIDE SEQUENCE [LARGE SCALE GENOMIC DNA]</scope>
    <source>
        <strain evidence="6 7">CBS 393.64</strain>
    </source>
</reference>
<comment type="caution">
    <text evidence="6">The sequence shown here is derived from an EMBL/GenBank/DDBJ whole genome shotgun (WGS) entry which is preliminary data.</text>
</comment>
<dbReference type="OrthoDB" id="10250354at2759"/>
<name>A0A0F4Z105_RASE3</name>
<feature type="compositionally biased region" description="Basic and acidic residues" evidence="4">
    <location>
        <begin position="11"/>
        <end position="44"/>
    </location>
</feature>
<dbReference type="SUPFAM" id="SSF46565">
    <property type="entry name" value="Chaperone J-domain"/>
    <property type="match status" value="1"/>
</dbReference>
<dbReference type="RefSeq" id="XP_013330170.1">
    <property type="nucleotide sequence ID" value="XM_013474716.1"/>
</dbReference>
<dbReference type="SMART" id="SM00028">
    <property type="entry name" value="TPR"/>
    <property type="match status" value="7"/>
</dbReference>
<dbReference type="InterPro" id="IPR052758">
    <property type="entry name" value="SRC_co-chaperone"/>
</dbReference>
<feature type="region of interest" description="Disordered" evidence="4">
    <location>
        <begin position="1"/>
        <end position="202"/>
    </location>
</feature>
<feature type="compositionally biased region" description="Polar residues" evidence="4">
    <location>
        <begin position="47"/>
        <end position="59"/>
    </location>
</feature>
<evidence type="ECO:0000256" key="1">
    <source>
        <dbReference type="ARBA" id="ARBA00022737"/>
    </source>
</evidence>
<gene>
    <name evidence="6" type="ORF">T310_2397</name>
</gene>
<dbReference type="InterPro" id="IPR036869">
    <property type="entry name" value="J_dom_sf"/>
</dbReference>
<dbReference type="SUPFAM" id="SSF48452">
    <property type="entry name" value="TPR-like"/>
    <property type="match status" value="1"/>
</dbReference>
<feature type="compositionally biased region" description="Basic and acidic residues" evidence="4">
    <location>
        <begin position="134"/>
        <end position="148"/>
    </location>
</feature>
<dbReference type="EMBL" id="LASV01000096">
    <property type="protein sequence ID" value="KKA23558.1"/>
    <property type="molecule type" value="Genomic_DNA"/>
</dbReference>
<evidence type="ECO:0000259" key="5">
    <source>
        <dbReference type="PROSITE" id="PS50076"/>
    </source>
</evidence>
<evidence type="ECO:0000313" key="6">
    <source>
        <dbReference type="EMBL" id="KKA23558.1"/>
    </source>
</evidence>
<dbReference type="InterPro" id="IPR013105">
    <property type="entry name" value="TPR_2"/>
</dbReference>
<dbReference type="PANTHER" id="PTHR44200">
    <property type="entry name" value="DNAJ HOMOLOG SUBFAMILY C MEMBER 7"/>
    <property type="match status" value="1"/>
</dbReference>
<proteinExistence type="predicted"/>
<dbReference type="InterPro" id="IPR018253">
    <property type="entry name" value="DnaJ_domain_CS"/>
</dbReference>
<dbReference type="GeneID" id="25314748"/>
<dbReference type="Proteomes" id="UP000053958">
    <property type="component" value="Unassembled WGS sequence"/>
</dbReference>
<dbReference type="PROSITE" id="PS50076">
    <property type="entry name" value="DNAJ_2"/>
    <property type="match status" value="1"/>
</dbReference>